<dbReference type="EMBL" id="ADVG01000001">
    <property type="protein sequence ID" value="EFH89347.1"/>
    <property type="molecule type" value="Genomic_DNA"/>
</dbReference>
<comment type="caution">
    <text evidence="2">The sequence shown here is derived from an EMBL/GenBank/DDBJ whole genome shotgun (WGS) entry which is preliminary data.</text>
</comment>
<dbReference type="OrthoDB" id="9789109at2"/>
<gene>
    <name evidence="2" type="ORF">Krac_10897</name>
</gene>
<dbReference type="RefSeq" id="WP_007905892.1">
    <property type="nucleotide sequence ID" value="NZ_ADVG01000001.1"/>
</dbReference>
<dbReference type="Proteomes" id="UP000004508">
    <property type="component" value="Unassembled WGS sequence"/>
</dbReference>
<dbReference type="STRING" id="485913.Krac_10897"/>
<organism evidence="2 3">
    <name type="scientific">Ktedonobacter racemifer DSM 44963</name>
    <dbReference type="NCBI Taxonomy" id="485913"/>
    <lineage>
        <taxon>Bacteria</taxon>
        <taxon>Bacillati</taxon>
        <taxon>Chloroflexota</taxon>
        <taxon>Ktedonobacteria</taxon>
        <taxon>Ktedonobacterales</taxon>
        <taxon>Ktedonobacteraceae</taxon>
        <taxon>Ktedonobacter</taxon>
    </lineage>
</organism>
<proteinExistence type="predicted"/>
<sequence>MSGRVYLLGYAAPGAAGQLEQWMADTSVVLVDIRLAARSRWMREWNKGWLVKRWGDRYVHESRLGNVNYQDRRQPIAICDLPGGLAVVTDLLSQDRSVVLLCACADESLCHRRVVAEALASLET</sequence>
<protein>
    <recommendedName>
        <fullName evidence="1">DUF488 domain-containing protein</fullName>
    </recommendedName>
</protein>
<name>D6TIU0_KTERA</name>
<evidence type="ECO:0000313" key="3">
    <source>
        <dbReference type="Proteomes" id="UP000004508"/>
    </source>
</evidence>
<reference evidence="2 3" key="1">
    <citation type="journal article" date="2011" name="Stand. Genomic Sci.">
        <title>Non-contiguous finished genome sequence and contextual data of the filamentous soil bacterium Ktedonobacter racemifer type strain (SOSP1-21).</title>
        <authorList>
            <person name="Chang Y.J."/>
            <person name="Land M."/>
            <person name="Hauser L."/>
            <person name="Chertkov O."/>
            <person name="Del Rio T.G."/>
            <person name="Nolan M."/>
            <person name="Copeland A."/>
            <person name="Tice H."/>
            <person name="Cheng J.F."/>
            <person name="Lucas S."/>
            <person name="Han C."/>
            <person name="Goodwin L."/>
            <person name="Pitluck S."/>
            <person name="Ivanova N."/>
            <person name="Ovchinikova G."/>
            <person name="Pati A."/>
            <person name="Chen A."/>
            <person name="Palaniappan K."/>
            <person name="Mavromatis K."/>
            <person name="Liolios K."/>
            <person name="Brettin T."/>
            <person name="Fiebig A."/>
            <person name="Rohde M."/>
            <person name="Abt B."/>
            <person name="Goker M."/>
            <person name="Detter J.C."/>
            <person name="Woyke T."/>
            <person name="Bristow J."/>
            <person name="Eisen J.A."/>
            <person name="Markowitz V."/>
            <person name="Hugenholtz P."/>
            <person name="Kyrpides N.C."/>
            <person name="Klenk H.P."/>
            <person name="Lapidus A."/>
        </authorList>
    </citation>
    <scope>NUCLEOTIDE SEQUENCE [LARGE SCALE GENOMIC DNA]</scope>
    <source>
        <strain evidence="3">DSM 44963</strain>
    </source>
</reference>
<feature type="domain" description="DUF488" evidence="1">
    <location>
        <begin position="89"/>
        <end position="120"/>
    </location>
</feature>
<dbReference type="AlphaFoldDB" id="D6TIU0"/>
<dbReference type="Pfam" id="PF22751">
    <property type="entry name" value="DUF488-N3a"/>
    <property type="match status" value="1"/>
</dbReference>
<evidence type="ECO:0000259" key="1">
    <source>
        <dbReference type="Pfam" id="PF22751"/>
    </source>
</evidence>
<keyword evidence="3" id="KW-1185">Reference proteome</keyword>
<dbReference type="InterPro" id="IPR054495">
    <property type="entry name" value="DUF488-N3a"/>
</dbReference>
<accession>D6TIU0</accession>
<dbReference type="InParanoid" id="D6TIU0"/>
<evidence type="ECO:0000313" key="2">
    <source>
        <dbReference type="EMBL" id="EFH89347.1"/>
    </source>
</evidence>